<keyword evidence="6 8" id="KW-0418">Kinase</keyword>
<evidence type="ECO:0000256" key="6">
    <source>
        <dbReference type="ARBA" id="ARBA00022777"/>
    </source>
</evidence>
<proteinExistence type="inferred from homology"/>
<dbReference type="GO" id="GO:0004349">
    <property type="term" value="F:glutamate 5-kinase activity"/>
    <property type="evidence" value="ECO:0007669"/>
    <property type="project" value="UniProtKB-EC"/>
</dbReference>
<dbReference type="InterPro" id="IPR001057">
    <property type="entry name" value="Glu/AcGlu_kinase"/>
</dbReference>
<accession>A0ABT7T3E9</accession>
<comment type="pathway">
    <text evidence="8">Amino-acid biosynthesis; L-proline biosynthesis; L-glutamate 5-semialdehyde from L-glutamate: step 1/2.</text>
</comment>
<keyword evidence="3 8" id="KW-0641">Proline biosynthesis</keyword>
<evidence type="ECO:0000256" key="7">
    <source>
        <dbReference type="ARBA" id="ARBA00022840"/>
    </source>
</evidence>
<dbReference type="PIRSF" id="PIRSF000729">
    <property type="entry name" value="GK"/>
    <property type="match status" value="1"/>
</dbReference>
<keyword evidence="2 8" id="KW-0028">Amino-acid biosynthesis</keyword>
<sequence>MTDTSARTDLGPVTRRQDVPRARRLVVKVGSSSVSGENTGQIAALVDAIAAAHARGTEVVLVSSGAIATGFPFLGLEGRPDDLATQQAAAATGQNVLMFRYQKELDRHGVVAAQVLLTAGDLQNPTHRVNAQRAVDRLLALRVLPIVNENDTVATDEIRFGDNDRLAALVARLLGADALVLLSDVESLYTRPPEHPDAEPIDEVPFGDELAGVTFGSTGKAGVGTGGAGTKVAAARLAAEAGTAVLVTATALVDRALTGEHVGTWFHAAPRG</sequence>
<keyword evidence="4 8" id="KW-0808">Transferase</keyword>
<dbReference type="EC" id="2.7.2.11" evidence="8"/>
<dbReference type="InterPro" id="IPR005715">
    <property type="entry name" value="Glu_5kinase/COase_Synthase"/>
</dbReference>
<organism evidence="10 11">
    <name type="scientific">Curtobacterium citri</name>
    <dbReference type="NCBI Taxonomy" id="3055139"/>
    <lineage>
        <taxon>Bacteria</taxon>
        <taxon>Bacillati</taxon>
        <taxon>Actinomycetota</taxon>
        <taxon>Actinomycetes</taxon>
        <taxon>Micrococcales</taxon>
        <taxon>Microbacteriaceae</taxon>
        <taxon>Curtobacterium</taxon>
    </lineage>
</organism>
<comment type="caution">
    <text evidence="8">Lacks conserved residue(s) required for the propagation of feature annotation.</text>
</comment>
<comment type="subcellular location">
    <subcellularLocation>
        <location evidence="8">Cytoplasm</location>
    </subcellularLocation>
</comment>
<feature type="binding site" evidence="8">
    <location>
        <position position="64"/>
    </location>
    <ligand>
        <name>substrate</name>
    </ligand>
</feature>
<dbReference type="InterPro" id="IPR001048">
    <property type="entry name" value="Asp/Glu/Uridylate_kinase"/>
</dbReference>
<dbReference type="InterPro" id="IPR011529">
    <property type="entry name" value="Glu_5kinase"/>
</dbReference>
<feature type="binding site" evidence="8">
    <location>
        <position position="163"/>
    </location>
    <ligand>
        <name>substrate</name>
    </ligand>
</feature>
<keyword evidence="1 8" id="KW-0963">Cytoplasm</keyword>
<evidence type="ECO:0000256" key="5">
    <source>
        <dbReference type="ARBA" id="ARBA00022741"/>
    </source>
</evidence>
<dbReference type="EMBL" id="JAUCML010000002">
    <property type="protein sequence ID" value="MDM7884070.1"/>
    <property type="molecule type" value="Genomic_DNA"/>
</dbReference>
<evidence type="ECO:0000256" key="4">
    <source>
        <dbReference type="ARBA" id="ARBA00022679"/>
    </source>
</evidence>
<evidence type="ECO:0000259" key="9">
    <source>
        <dbReference type="Pfam" id="PF00696"/>
    </source>
</evidence>
<feature type="domain" description="Aspartate/glutamate/uridylate kinase" evidence="9">
    <location>
        <begin position="24"/>
        <end position="247"/>
    </location>
</feature>
<dbReference type="Pfam" id="PF00696">
    <property type="entry name" value="AA_kinase"/>
    <property type="match status" value="1"/>
</dbReference>
<evidence type="ECO:0000313" key="10">
    <source>
        <dbReference type="EMBL" id="MDM7884070.1"/>
    </source>
</evidence>
<dbReference type="PANTHER" id="PTHR43654:SF1">
    <property type="entry name" value="ISOPENTENYL PHOSPHATE KINASE"/>
    <property type="match status" value="1"/>
</dbReference>
<dbReference type="SUPFAM" id="SSF53633">
    <property type="entry name" value="Carbamate kinase-like"/>
    <property type="match status" value="1"/>
</dbReference>
<feature type="binding site" evidence="8">
    <location>
        <position position="28"/>
    </location>
    <ligand>
        <name>ATP</name>
        <dbReference type="ChEBI" id="CHEBI:30616"/>
    </ligand>
</feature>
<dbReference type="PRINTS" id="PR00474">
    <property type="entry name" value="GLU5KINASE"/>
</dbReference>
<feature type="binding site" evidence="8">
    <location>
        <position position="151"/>
    </location>
    <ligand>
        <name>substrate</name>
    </ligand>
</feature>
<dbReference type="RefSeq" id="WP_289457623.1">
    <property type="nucleotide sequence ID" value="NZ_JAUCML010000002.1"/>
</dbReference>
<dbReference type="Proteomes" id="UP001237823">
    <property type="component" value="Unassembled WGS sequence"/>
</dbReference>
<gene>
    <name evidence="8 10" type="primary">proB</name>
    <name evidence="10" type="ORF">QUG92_03040</name>
</gene>
<dbReference type="Gene3D" id="3.40.1160.10">
    <property type="entry name" value="Acetylglutamate kinase-like"/>
    <property type="match status" value="1"/>
</dbReference>
<evidence type="ECO:0000256" key="3">
    <source>
        <dbReference type="ARBA" id="ARBA00022650"/>
    </source>
</evidence>
<comment type="caution">
    <text evidence="10">The sequence shown here is derived from an EMBL/GenBank/DDBJ whole genome shotgun (WGS) entry which is preliminary data.</text>
</comment>
<comment type="similarity">
    <text evidence="8">Belongs to the glutamate 5-kinase family.</text>
</comment>
<keyword evidence="7 8" id="KW-0067">ATP-binding</keyword>
<protein>
    <recommendedName>
        <fullName evidence="8">Glutamate 5-kinase</fullName>
        <ecNumber evidence="8">2.7.2.11</ecNumber>
    </recommendedName>
    <alternativeName>
        <fullName evidence="8">Gamma-glutamyl kinase</fullName>
        <shortName evidence="8">GK</shortName>
    </alternativeName>
</protein>
<comment type="catalytic activity">
    <reaction evidence="8">
        <text>L-glutamate + ATP = L-glutamyl 5-phosphate + ADP</text>
        <dbReference type="Rhea" id="RHEA:14877"/>
        <dbReference type="ChEBI" id="CHEBI:29985"/>
        <dbReference type="ChEBI" id="CHEBI:30616"/>
        <dbReference type="ChEBI" id="CHEBI:58274"/>
        <dbReference type="ChEBI" id="CHEBI:456216"/>
        <dbReference type="EC" id="2.7.2.11"/>
    </reaction>
</comment>
<dbReference type="PANTHER" id="PTHR43654">
    <property type="entry name" value="GLUTAMATE 5-KINASE"/>
    <property type="match status" value="1"/>
</dbReference>
<dbReference type="InterPro" id="IPR036393">
    <property type="entry name" value="AceGlu_kinase-like_sf"/>
</dbReference>
<evidence type="ECO:0000256" key="8">
    <source>
        <dbReference type="HAMAP-Rule" id="MF_00456"/>
    </source>
</evidence>
<dbReference type="NCBIfam" id="TIGR01027">
    <property type="entry name" value="proB"/>
    <property type="match status" value="1"/>
</dbReference>
<evidence type="ECO:0000256" key="2">
    <source>
        <dbReference type="ARBA" id="ARBA00022605"/>
    </source>
</evidence>
<evidence type="ECO:0000256" key="1">
    <source>
        <dbReference type="ARBA" id="ARBA00022490"/>
    </source>
</evidence>
<comment type="function">
    <text evidence="8">Catalyzes the transfer of a phosphate group to glutamate to form L-glutamate 5-phosphate.</text>
</comment>
<keyword evidence="11" id="KW-1185">Reference proteome</keyword>
<keyword evidence="5 8" id="KW-0547">Nucleotide-binding</keyword>
<reference evidence="10 11" key="1">
    <citation type="submission" date="2023-06" db="EMBL/GenBank/DDBJ databases">
        <authorList>
            <person name="Feng G."/>
            <person name="Li J."/>
            <person name="Zhu H."/>
        </authorList>
    </citation>
    <scope>NUCLEOTIDE SEQUENCE [LARGE SCALE GENOMIC DNA]</scope>
    <source>
        <strain evidence="10 11">RHCKG23</strain>
    </source>
</reference>
<dbReference type="HAMAP" id="MF_00456">
    <property type="entry name" value="ProB"/>
    <property type="match status" value="1"/>
</dbReference>
<evidence type="ECO:0000313" key="11">
    <source>
        <dbReference type="Proteomes" id="UP001237823"/>
    </source>
</evidence>
<name>A0ABT7T3E9_9MICO</name>
<feature type="binding site" evidence="8">
    <location>
        <begin position="183"/>
        <end position="184"/>
    </location>
    <ligand>
        <name>ATP</name>
        <dbReference type="ChEBI" id="CHEBI:30616"/>
    </ligand>
</feature>